<accession>A0ACC3C324</accession>
<name>A0ACC3C324_PYRYE</name>
<comment type="caution">
    <text evidence="1">The sequence shown here is derived from an EMBL/GenBank/DDBJ whole genome shotgun (WGS) entry which is preliminary data.</text>
</comment>
<reference evidence="1" key="1">
    <citation type="submission" date="2019-11" db="EMBL/GenBank/DDBJ databases">
        <title>Nori genome reveals adaptations in red seaweeds to the harsh intertidal environment.</title>
        <authorList>
            <person name="Wang D."/>
            <person name="Mao Y."/>
        </authorList>
    </citation>
    <scope>NUCLEOTIDE SEQUENCE</scope>
    <source>
        <tissue evidence="1">Gametophyte</tissue>
    </source>
</reference>
<proteinExistence type="predicted"/>
<dbReference type="Proteomes" id="UP000798662">
    <property type="component" value="Chromosome 2"/>
</dbReference>
<sequence>MKISTGRRCPRDMGIDVIRTQLAVLLVREEEVQAAISTARREANVARALLGSFQEERFALTQAADNDCRLQVQVCLRSSFLVRIRKLPPIPKCDSGERVSLTVTHGCSRPDFVHILRLCDIDLESDLDAAALLTCVARVADSAHLLKALNVPGELTKACLSRAFLRNKTTKLRRSIVQRPVEDNGRERLLLGRDVMGKRVPVAESESDELDVSTQSYVDGLVSKTVDAECDSVRRPQRNAPLGLLVPDDGLSTADDADLHPPTTTTPANPTIRDGPLCPTAHCARRAAVA</sequence>
<evidence type="ECO:0000313" key="1">
    <source>
        <dbReference type="EMBL" id="KAK1864724.1"/>
    </source>
</evidence>
<dbReference type="EMBL" id="CM020619">
    <property type="protein sequence ID" value="KAK1864724.1"/>
    <property type="molecule type" value="Genomic_DNA"/>
</dbReference>
<evidence type="ECO:0000313" key="2">
    <source>
        <dbReference type="Proteomes" id="UP000798662"/>
    </source>
</evidence>
<gene>
    <name evidence="1" type="ORF">I4F81_007268</name>
</gene>
<keyword evidence="2" id="KW-1185">Reference proteome</keyword>
<organism evidence="1 2">
    <name type="scientific">Pyropia yezoensis</name>
    <name type="common">Susabi-nori</name>
    <name type="synonym">Porphyra yezoensis</name>
    <dbReference type="NCBI Taxonomy" id="2788"/>
    <lineage>
        <taxon>Eukaryota</taxon>
        <taxon>Rhodophyta</taxon>
        <taxon>Bangiophyceae</taxon>
        <taxon>Bangiales</taxon>
        <taxon>Bangiaceae</taxon>
        <taxon>Pyropia</taxon>
    </lineage>
</organism>
<protein>
    <submittedName>
        <fullName evidence="1">Uncharacterized protein</fullName>
    </submittedName>
</protein>